<organism evidence="4 5">
    <name type="scientific">Plasmopara halstedii</name>
    <name type="common">Downy mildew of sunflower</name>
    <dbReference type="NCBI Taxonomy" id="4781"/>
    <lineage>
        <taxon>Eukaryota</taxon>
        <taxon>Sar</taxon>
        <taxon>Stramenopiles</taxon>
        <taxon>Oomycota</taxon>
        <taxon>Peronosporomycetes</taxon>
        <taxon>Peronosporales</taxon>
        <taxon>Peronosporaceae</taxon>
        <taxon>Plasmopara</taxon>
    </lineage>
</organism>
<reference evidence="5" key="1">
    <citation type="submission" date="2014-09" db="EMBL/GenBank/DDBJ databases">
        <authorList>
            <person name="Sharma Rahul"/>
            <person name="Thines Marco"/>
        </authorList>
    </citation>
    <scope>NUCLEOTIDE SEQUENCE [LARGE SCALE GENOMIC DNA]</scope>
</reference>
<dbReference type="STRING" id="4781.A0A0P1AE13"/>
<dbReference type="EMBL" id="CCYD01000409">
    <property type="protein sequence ID" value="CEG39281.1"/>
    <property type="molecule type" value="Genomic_DNA"/>
</dbReference>
<dbReference type="GO" id="GO:0005524">
    <property type="term" value="F:ATP binding"/>
    <property type="evidence" value="ECO:0007669"/>
    <property type="project" value="UniProtKB-KW"/>
</dbReference>
<evidence type="ECO:0000256" key="1">
    <source>
        <dbReference type="ARBA" id="ARBA00022741"/>
    </source>
</evidence>
<dbReference type="PROSITE" id="PS50011">
    <property type="entry name" value="PROTEIN_KINASE_DOM"/>
    <property type="match status" value="1"/>
</dbReference>
<dbReference type="PROSITE" id="PS00108">
    <property type="entry name" value="PROTEIN_KINASE_ST"/>
    <property type="match status" value="1"/>
</dbReference>
<keyword evidence="5" id="KW-1185">Reference proteome</keyword>
<dbReference type="OMA" id="PECCNGA"/>
<dbReference type="AlphaFoldDB" id="A0A0P1AE13"/>
<name>A0A0P1AE13_PLAHL</name>
<evidence type="ECO:0000313" key="4">
    <source>
        <dbReference type="EMBL" id="CEG39281.1"/>
    </source>
</evidence>
<dbReference type="InterPro" id="IPR011009">
    <property type="entry name" value="Kinase-like_dom_sf"/>
</dbReference>
<dbReference type="Gene3D" id="1.10.510.10">
    <property type="entry name" value="Transferase(Phosphotransferase) domain 1"/>
    <property type="match status" value="1"/>
</dbReference>
<dbReference type="SUPFAM" id="SSF56112">
    <property type="entry name" value="Protein kinase-like (PK-like)"/>
    <property type="match status" value="1"/>
</dbReference>
<protein>
    <submittedName>
        <fullName evidence="4">Camkk protein kinase</fullName>
    </submittedName>
</protein>
<dbReference type="InterPro" id="IPR008271">
    <property type="entry name" value="Ser/Thr_kinase_AS"/>
</dbReference>
<dbReference type="PANTHER" id="PTHR24346">
    <property type="entry name" value="MAP/MICROTUBULE AFFINITY-REGULATING KINASE"/>
    <property type="match status" value="1"/>
</dbReference>
<dbReference type="SMART" id="SM00220">
    <property type="entry name" value="S_TKc"/>
    <property type="match status" value="1"/>
</dbReference>
<dbReference type="GO" id="GO:0005737">
    <property type="term" value="C:cytoplasm"/>
    <property type="evidence" value="ECO:0007669"/>
    <property type="project" value="TreeGrafter"/>
</dbReference>
<evidence type="ECO:0000313" key="5">
    <source>
        <dbReference type="Proteomes" id="UP000054928"/>
    </source>
</evidence>
<dbReference type="PANTHER" id="PTHR24346:SF77">
    <property type="entry name" value="SERINE THREONINE PROTEIN KINASE"/>
    <property type="match status" value="1"/>
</dbReference>
<dbReference type="Gene3D" id="3.30.200.20">
    <property type="entry name" value="Phosphorylase Kinase, domain 1"/>
    <property type="match status" value="2"/>
</dbReference>
<feature type="domain" description="Protein kinase" evidence="3">
    <location>
        <begin position="32"/>
        <end position="373"/>
    </location>
</feature>
<keyword evidence="1" id="KW-0547">Nucleotide-binding</keyword>
<keyword evidence="2" id="KW-0067">ATP-binding</keyword>
<dbReference type="RefSeq" id="XP_024575650.1">
    <property type="nucleotide sequence ID" value="XM_024724811.1"/>
</dbReference>
<dbReference type="OrthoDB" id="68483at2759"/>
<dbReference type="CDD" id="cd14008">
    <property type="entry name" value="STKc_LKB1_CaMKK"/>
    <property type="match status" value="1"/>
</dbReference>
<dbReference type="Pfam" id="PF00069">
    <property type="entry name" value="Pkinase"/>
    <property type="match status" value="1"/>
</dbReference>
<accession>A0A0P1AE13</accession>
<evidence type="ECO:0000259" key="3">
    <source>
        <dbReference type="PROSITE" id="PS50011"/>
    </source>
</evidence>
<proteinExistence type="predicted"/>
<dbReference type="GO" id="GO:0035556">
    <property type="term" value="P:intracellular signal transduction"/>
    <property type="evidence" value="ECO:0007669"/>
    <property type="project" value="TreeGrafter"/>
</dbReference>
<dbReference type="GeneID" id="36404386"/>
<sequence>MSGTGARLWNIAETTYVVKRRTETGEKVVNNYRLLQTIGQGRFSKVKLCERLVNSGVADAANGWADGNSAVVSLPLPAFAPPKASLFAMKIYSKKMLRRLKDYCTEKPLGRDTDTDLDAVPIKMRTVTALDRVRDEIQIMRSLYHRNIVLLYEVIEADNSDKLFLVLEYMASGPCMVYRADRKDFYSRVTGSVLSEDLARSYLSDILLGLQYLHLRRVCHRDIKPDNILVSGSGRCHMSDFNCAKVFCGGPTGGFAGDDDDNAADQVFVSDTVGTYQFLAPECCSGDPYNPFKADIWAVGVVFYIFLSGRLPFASESTRGLFEEILHADILLPERCGRELPLSCEGSNLLFRLLEKYPANRITIEDALSHPWFVQIEEDEQPLSF</sequence>
<dbReference type="GO" id="GO:0004674">
    <property type="term" value="F:protein serine/threonine kinase activity"/>
    <property type="evidence" value="ECO:0007669"/>
    <property type="project" value="TreeGrafter"/>
</dbReference>
<dbReference type="InterPro" id="IPR000719">
    <property type="entry name" value="Prot_kinase_dom"/>
</dbReference>
<dbReference type="Proteomes" id="UP000054928">
    <property type="component" value="Unassembled WGS sequence"/>
</dbReference>
<evidence type="ECO:0000256" key="2">
    <source>
        <dbReference type="ARBA" id="ARBA00022840"/>
    </source>
</evidence>
<keyword evidence="4" id="KW-0808">Transferase</keyword>
<keyword evidence="4" id="KW-0418">Kinase</keyword>